<evidence type="ECO:0000313" key="1">
    <source>
        <dbReference type="EMBL" id="KAK6344178.1"/>
    </source>
</evidence>
<keyword evidence="2" id="KW-1185">Reference proteome</keyword>
<dbReference type="EMBL" id="JAVHNQ010000006">
    <property type="protein sequence ID" value="KAK6344178.1"/>
    <property type="molecule type" value="Genomic_DNA"/>
</dbReference>
<evidence type="ECO:0000313" key="2">
    <source>
        <dbReference type="Proteomes" id="UP001375240"/>
    </source>
</evidence>
<reference evidence="1 2" key="1">
    <citation type="submission" date="2019-10" db="EMBL/GenBank/DDBJ databases">
        <authorList>
            <person name="Palmer J.M."/>
        </authorList>
    </citation>
    <scope>NUCLEOTIDE SEQUENCE [LARGE SCALE GENOMIC DNA]</scope>
    <source>
        <strain evidence="1 2">TWF696</strain>
    </source>
</reference>
<gene>
    <name evidence="1" type="ORF">TWF696_007820</name>
</gene>
<organism evidence="1 2">
    <name type="scientific">Orbilia brochopaga</name>
    <dbReference type="NCBI Taxonomy" id="3140254"/>
    <lineage>
        <taxon>Eukaryota</taxon>
        <taxon>Fungi</taxon>
        <taxon>Dikarya</taxon>
        <taxon>Ascomycota</taxon>
        <taxon>Pezizomycotina</taxon>
        <taxon>Orbiliomycetes</taxon>
        <taxon>Orbiliales</taxon>
        <taxon>Orbiliaceae</taxon>
        <taxon>Orbilia</taxon>
    </lineage>
</organism>
<proteinExistence type="predicted"/>
<sequence length="215" mass="24843">MLAMSSILRKQQTGEWLHQLWAVLDDGQYGCWDLTERSPKFQHHGYCSKSRKPSFVDGAKNELEHTASIAFPIDWPGDLHPADVCITRYDNILTIRAPEGRDFELVLGKIFNRASNQLSCSSIVNSEGGRRLVMTQMSNGFTILEYNLSHRLSEAYFQRDEDSRRLVDPLDALMEAKRKMVNGQSELAYDRELDELARQLQQQPFWDYEPTKTVR</sequence>
<dbReference type="Proteomes" id="UP001375240">
    <property type="component" value="Unassembled WGS sequence"/>
</dbReference>
<protein>
    <submittedName>
        <fullName evidence="1">Uncharacterized protein</fullName>
    </submittedName>
</protein>
<dbReference type="AlphaFoldDB" id="A0AAV9UQT2"/>
<comment type="caution">
    <text evidence="1">The sequence shown here is derived from an EMBL/GenBank/DDBJ whole genome shotgun (WGS) entry which is preliminary data.</text>
</comment>
<accession>A0AAV9UQT2</accession>
<name>A0AAV9UQT2_9PEZI</name>